<dbReference type="SUPFAM" id="SSF46785">
    <property type="entry name" value="Winged helix' DNA-binding domain"/>
    <property type="match status" value="1"/>
</dbReference>
<evidence type="ECO:0000313" key="7">
    <source>
        <dbReference type="Proteomes" id="UP000249061"/>
    </source>
</evidence>
<evidence type="ECO:0000256" key="2">
    <source>
        <dbReference type="ARBA" id="ARBA00023125"/>
    </source>
</evidence>
<evidence type="ECO:0000259" key="4">
    <source>
        <dbReference type="PROSITE" id="PS50042"/>
    </source>
</evidence>
<dbReference type="InterPro" id="IPR000595">
    <property type="entry name" value="cNMP-bd_dom"/>
</dbReference>
<evidence type="ECO:0000256" key="1">
    <source>
        <dbReference type="ARBA" id="ARBA00023015"/>
    </source>
</evidence>
<dbReference type="InterPro" id="IPR014710">
    <property type="entry name" value="RmlC-like_jellyroll"/>
</dbReference>
<keyword evidence="3" id="KW-0804">Transcription</keyword>
<dbReference type="InterPro" id="IPR036388">
    <property type="entry name" value="WH-like_DNA-bd_sf"/>
</dbReference>
<dbReference type="SMART" id="SM00100">
    <property type="entry name" value="cNMP"/>
    <property type="match status" value="1"/>
</dbReference>
<dbReference type="SUPFAM" id="SSF51206">
    <property type="entry name" value="cAMP-binding domain-like"/>
    <property type="match status" value="1"/>
</dbReference>
<feature type="domain" description="Cyclic nucleotide-binding" evidence="4">
    <location>
        <begin position="17"/>
        <end position="120"/>
    </location>
</feature>
<name>A0A2W5VC71_9BACT</name>
<protein>
    <submittedName>
        <fullName evidence="6">Crp/Fnr family transcriptional regulator</fullName>
    </submittedName>
</protein>
<dbReference type="InterPro" id="IPR012318">
    <property type="entry name" value="HTH_CRP"/>
</dbReference>
<dbReference type="GO" id="GO:0003677">
    <property type="term" value="F:DNA binding"/>
    <property type="evidence" value="ECO:0007669"/>
    <property type="project" value="UniProtKB-KW"/>
</dbReference>
<dbReference type="InterPro" id="IPR018490">
    <property type="entry name" value="cNMP-bd_dom_sf"/>
</dbReference>
<feature type="domain" description="HTH crp-type" evidence="5">
    <location>
        <begin position="151"/>
        <end position="223"/>
    </location>
</feature>
<dbReference type="Proteomes" id="UP000249061">
    <property type="component" value="Unassembled WGS sequence"/>
</dbReference>
<dbReference type="Pfam" id="PF13545">
    <property type="entry name" value="HTH_Crp_2"/>
    <property type="match status" value="1"/>
</dbReference>
<dbReference type="InterPro" id="IPR036390">
    <property type="entry name" value="WH_DNA-bd_sf"/>
</dbReference>
<dbReference type="CDD" id="cd00038">
    <property type="entry name" value="CAP_ED"/>
    <property type="match status" value="1"/>
</dbReference>
<accession>A0A2W5VC71</accession>
<evidence type="ECO:0000259" key="5">
    <source>
        <dbReference type="PROSITE" id="PS51063"/>
    </source>
</evidence>
<reference evidence="6 7" key="1">
    <citation type="submission" date="2017-08" db="EMBL/GenBank/DDBJ databases">
        <title>Infants hospitalized years apart are colonized by the same room-sourced microbial strains.</title>
        <authorList>
            <person name="Brooks B."/>
            <person name="Olm M.R."/>
            <person name="Firek B.A."/>
            <person name="Baker R."/>
            <person name="Thomas B.C."/>
            <person name="Morowitz M.J."/>
            <person name="Banfield J.F."/>
        </authorList>
    </citation>
    <scope>NUCLEOTIDE SEQUENCE [LARGE SCALE GENOMIC DNA]</scope>
    <source>
        <strain evidence="6">S2_003_000_R2_14</strain>
    </source>
</reference>
<dbReference type="InterPro" id="IPR050397">
    <property type="entry name" value="Env_Response_Regulators"/>
</dbReference>
<gene>
    <name evidence="6" type="ORF">DI536_12510</name>
</gene>
<dbReference type="SMART" id="SM00419">
    <property type="entry name" value="HTH_CRP"/>
    <property type="match status" value="1"/>
</dbReference>
<dbReference type="PANTHER" id="PTHR24567:SF74">
    <property type="entry name" value="HTH-TYPE TRANSCRIPTIONAL REGULATOR ARCR"/>
    <property type="match status" value="1"/>
</dbReference>
<proteinExistence type="predicted"/>
<keyword evidence="2" id="KW-0238">DNA-binding</keyword>
<dbReference type="GO" id="GO:0003700">
    <property type="term" value="F:DNA-binding transcription factor activity"/>
    <property type="evidence" value="ECO:0007669"/>
    <property type="project" value="TreeGrafter"/>
</dbReference>
<dbReference type="EMBL" id="QFQP01000009">
    <property type="protein sequence ID" value="PZR13564.1"/>
    <property type="molecule type" value="Genomic_DNA"/>
</dbReference>
<comment type="caution">
    <text evidence="6">The sequence shown here is derived from an EMBL/GenBank/DDBJ whole genome shotgun (WGS) entry which is preliminary data.</text>
</comment>
<dbReference type="Pfam" id="PF00027">
    <property type="entry name" value="cNMP_binding"/>
    <property type="match status" value="1"/>
</dbReference>
<dbReference type="AlphaFoldDB" id="A0A2W5VC71"/>
<dbReference type="PROSITE" id="PS51063">
    <property type="entry name" value="HTH_CRP_2"/>
    <property type="match status" value="1"/>
</dbReference>
<evidence type="ECO:0000256" key="3">
    <source>
        <dbReference type="ARBA" id="ARBA00023163"/>
    </source>
</evidence>
<organism evidence="6 7">
    <name type="scientific">Archangium gephyra</name>
    <dbReference type="NCBI Taxonomy" id="48"/>
    <lineage>
        <taxon>Bacteria</taxon>
        <taxon>Pseudomonadati</taxon>
        <taxon>Myxococcota</taxon>
        <taxon>Myxococcia</taxon>
        <taxon>Myxococcales</taxon>
        <taxon>Cystobacterineae</taxon>
        <taxon>Archangiaceae</taxon>
        <taxon>Archangium</taxon>
    </lineage>
</organism>
<evidence type="ECO:0000313" key="6">
    <source>
        <dbReference type="EMBL" id="PZR13564.1"/>
    </source>
</evidence>
<dbReference type="PROSITE" id="PS50042">
    <property type="entry name" value="CNMP_BINDING_3"/>
    <property type="match status" value="1"/>
</dbReference>
<dbReference type="Gene3D" id="1.10.10.10">
    <property type="entry name" value="Winged helix-like DNA-binding domain superfamily/Winged helix DNA-binding domain"/>
    <property type="match status" value="1"/>
</dbReference>
<sequence length="227" mass="25142">MTKSARDYRELLLSGRWFHGLPEAFQARLVSDAVLREVKAETYLFSRGDAPDGLYACVDGAVRVTGQGALGKEAVLALVEPPQWFGEISVFDGLPRTHDAIVAIDSKVLNVPTNALTAMLNEHPTWWRDLALLATAKLRMAFIALEDLAVMPLSLRVARQLVLMAEGYGEWTDHSKRVLKIRQELLAGMVSASRQSINQVLKDFEARGLIRLAYGEIEIVDLAGLRT</sequence>
<keyword evidence="1" id="KW-0805">Transcription regulation</keyword>
<dbReference type="GO" id="GO:0005829">
    <property type="term" value="C:cytosol"/>
    <property type="evidence" value="ECO:0007669"/>
    <property type="project" value="TreeGrafter"/>
</dbReference>
<dbReference type="Gene3D" id="2.60.120.10">
    <property type="entry name" value="Jelly Rolls"/>
    <property type="match status" value="1"/>
</dbReference>
<dbReference type="PANTHER" id="PTHR24567">
    <property type="entry name" value="CRP FAMILY TRANSCRIPTIONAL REGULATORY PROTEIN"/>
    <property type="match status" value="1"/>
</dbReference>